<dbReference type="OrthoDB" id="431287at2759"/>
<dbReference type="PANTHER" id="PTHR10903">
    <property type="entry name" value="GTPASE, IMAP FAMILY MEMBER-RELATED"/>
    <property type="match status" value="1"/>
</dbReference>
<dbReference type="Proteomes" id="UP000678393">
    <property type="component" value="Unassembled WGS sequence"/>
</dbReference>
<name>A0A8S3Z1A8_9EUPU</name>
<dbReference type="Pfam" id="PF04548">
    <property type="entry name" value="AIG1"/>
    <property type="match status" value="1"/>
</dbReference>
<protein>
    <recommendedName>
        <fullName evidence="5">AIG1-type G domain-containing protein</fullName>
    </recommendedName>
</protein>
<dbReference type="Gene3D" id="3.40.50.300">
    <property type="entry name" value="P-loop containing nucleotide triphosphate hydrolases"/>
    <property type="match status" value="1"/>
</dbReference>
<feature type="transmembrane region" description="Helical" evidence="4">
    <location>
        <begin position="319"/>
        <end position="338"/>
    </location>
</feature>
<dbReference type="InterPro" id="IPR045058">
    <property type="entry name" value="GIMA/IAN/Toc"/>
</dbReference>
<evidence type="ECO:0000256" key="3">
    <source>
        <dbReference type="ARBA" id="ARBA00023134"/>
    </source>
</evidence>
<evidence type="ECO:0000256" key="2">
    <source>
        <dbReference type="ARBA" id="ARBA00022741"/>
    </source>
</evidence>
<dbReference type="PROSITE" id="PS51720">
    <property type="entry name" value="G_AIG1"/>
    <property type="match status" value="1"/>
</dbReference>
<evidence type="ECO:0000259" key="5">
    <source>
        <dbReference type="PROSITE" id="PS51720"/>
    </source>
</evidence>
<organism evidence="6 7">
    <name type="scientific">Candidula unifasciata</name>
    <dbReference type="NCBI Taxonomy" id="100452"/>
    <lineage>
        <taxon>Eukaryota</taxon>
        <taxon>Metazoa</taxon>
        <taxon>Spiralia</taxon>
        <taxon>Lophotrochozoa</taxon>
        <taxon>Mollusca</taxon>
        <taxon>Gastropoda</taxon>
        <taxon>Heterobranchia</taxon>
        <taxon>Euthyneura</taxon>
        <taxon>Panpulmonata</taxon>
        <taxon>Eupulmonata</taxon>
        <taxon>Stylommatophora</taxon>
        <taxon>Helicina</taxon>
        <taxon>Helicoidea</taxon>
        <taxon>Geomitridae</taxon>
        <taxon>Candidula</taxon>
    </lineage>
</organism>
<proteinExistence type="inferred from homology"/>
<keyword evidence="4" id="KW-0812">Transmembrane</keyword>
<dbReference type="FunFam" id="3.40.50.300:FF:000840">
    <property type="entry name" value="Immune-associated nucleotide-binding protein 9"/>
    <property type="match status" value="1"/>
</dbReference>
<keyword evidence="3" id="KW-0342">GTP-binding</keyword>
<comment type="caution">
    <text evidence="6">The sequence shown here is derived from an EMBL/GenBank/DDBJ whole genome shotgun (WGS) entry which is preliminary data.</text>
</comment>
<keyword evidence="7" id="KW-1185">Reference proteome</keyword>
<dbReference type="AlphaFoldDB" id="A0A8S3Z1A8"/>
<comment type="similarity">
    <text evidence="1">Belongs to the TRAFAC class TrmE-Era-EngA-EngB-Septin-like GTPase superfamily. AIG1/Toc34/Toc159-like paraseptin GTPase family. IAN subfamily.</text>
</comment>
<dbReference type="SUPFAM" id="SSF52540">
    <property type="entry name" value="P-loop containing nucleoside triphosphate hydrolases"/>
    <property type="match status" value="1"/>
</dbReference>
<dbReference type="PANTHER" id="PTHR10903:SF184">
    <property type="entry name" value="GTP-BINDING PROTEIN A"/>
    <property type="match status" value="1"/>
</dbReference>
<evidence type="ECO:0000313" key="6">
    <source>
        <dbReference type="EMBL" id="CAG5123074.1"/>
    </source>
</evidence>
<keyword evidence="2" id="KW-0547">Nucleotide-binding</keyword>
<gene>
    <name evidence="6" type="ORF">CUNI_LOCUS8632</name>
</gene>
<keyword evidence="4" id="KW-0472">Membrane</keyword>
<feature type="domain" description="AIG1-type G" evidence="5">
    <location>
        <begin position="3"/>
        <end position="217"/>
    </location>
</feature>
<dbReference type="InterPro" id="IPR027417">
    <property type="entry name" value="P-loop_NTPase"/>
</dbReference>
<evidence type="ECO:0000256" key="4">
    <source>
        <dbReference type="SAM" id="Phobius"/>
    </source>
</evidence>
<sequence length="342" mass="38859">MPEEKYNFLLMGKTGQGKSATGNMLMNRRYFKTSANTASVTKDVDFGFVLFKNKILLVVDGPGLEDTQLSTVRDKEAAAKNMDKALAMCYGGVHAFLFTIKFGTRFTDEEQTALNSLKRIFGEDYMKFLIVVVTCGDQFQRAMEEEQMDITFEEWCMKQIGEFGQLYDDCGGRFVLFDNISKDEQTRESQVQQLVDLARGLKSRHGTYTSQCFQTAEYERKKLIVELKAPELTLEIQQKISLLAADIDVYSRQPTEVHKQQLQKSIQDLKDEIVVQDQGYNVLSDLMKSVRQVEDNLHDTVELQRLALELENTLKKKTIWTALGTVCSFIGFGLAAVVPPLQ</sequence>
<accession>A0A8S3Z1A8</accession>
<reference evidence="6" key="1">
    <citation type="submission" date="2021-04" db="EMBL/GenBank/DDBJ databases">
        <authorList>
            <consortium name="Molecular Ecology Group"/>
        </authorList>
    </citation>
    <scope>NUCLEOTIDE SEQUENCE</scope>
</reference>
<dbReference type="InterPro" id="IPR006703">
    <property type="entry name" value="G_AIG1"/>
</dbReference>
<dbReference type="EMBL" id="CAJHNH020001440">
    <property type="protein sequence ID" value="CAG5123074.1"/>
    <property type="molecule type" value="Genomic_DNA"/>
</dbReference>
<evidence type="ECO:0000313" key="7">
    <source>
        <dbReference type="Proteomes" id="UP000678393"/>
    </source>
</evidence>
<evidence type="ECO:0000256" key="1">
    <source>
        <dbReference type="ARBA" id="ARBA00008535"/>
    </source>
</evidence>
<dbReference type="GO" id="GO:0005525">
    <property type="term" value="F:GTP binding"/>
    <property type="evidence" value="ECO:0007669"/>
    <property type="project" value="UniProtKB-KW"/>
</dbReference>
<keyword evidence="4" id="KW-1133">Transmembrane helix</keyword>